<comment type="caution">
    <text evidence="6">The sequence shown here is derived from an EMBL/GenBank/DDBJ whole genome shotgun (WGS) entry which is preliminary data.</text>
</comment>
<sequence>MQIPFLSFTPQHQPIREEVLAALTRVYDAQWYILGQEVANFEAAYAAFNQTAYCVGVANGLDALHLALKALGVGPGDEVIVPSNTYIATWLAVTQVGATPVPVEPNAATFNLDPARVEAAITPRTRAIMPVHLYGQACEMTALMALAQRHNLLVVEDNAQAQGATADGQLTGSFGHANGTSFYPGKNLGALGDAGAITTNDDALNQKLRSLRNYGSQKKYYNEIVGYNSRLDEMQAAVLSLKLQHLAEWTRQRQAVAALYNQHLAGVGDLILPTVATGSTHVYHLYVVRTAHRQELQQHLTSQGIGTLVHYPVPPHRQEAYAGLTMAEGRFPIAEALAATCLSLPMWPGMTEEHVAAVASAMRHFF</sequence>
<keyword evidence="7" id="KW-1185">Reference proteome</keyword>
<dbReference type="Pfam" id="PF01041">
    <property type="entry name" value="DegT_DnrJ_EryC1"/>
    <property type="match status" value="1"/>
</dbReference>
<keyword evidence="6" id="KW-0808">Transferase</keyword>
<name>A0A927BAE2_9BACT</name>
<evidence type="ECO:0000313" key="7">
    <source>
        <dbReference type="Proteomes" id="UP000612233"/>
    </source>
</evidence>
<accession>A0A927BAE2</accession>
<feature type="modified residue" description="N6-(pyridoxal phosphate)lysine" evidence="4">
    <location>
        <position position="186"/>
    </location>
</feature>
<dbReference type="InterPro" id="IPR015424">
    <property type="entry name" value="PyrdxlP-dep_Trfase"/>
</dbReference>
<feature type="active site" description="Proton acceptor" evidence="3">
    <location>
        <position position="186"/>
    </location>
</feature>
<dbReference type="PANTHER" id="PTHR30244:SF36">
    <property type="entry name" value="3-OXO-GLUCOSE-6-PHOSPHATE:GLUTAMATE AMINOTRANSFERASE"/>
    <property type="match status" value="1"/>
</dbReference>
<evidence type="ECO:0000256" key="5">
    <source>
        <dbReference type="RuleBase" id="RU004508"/>
    </source>
</evidence>
<dbReference type="EMBL" id="JACXAD010000001">
    <property type="protein sequence ID" value="MBD2766423.1"/>
    <property type="molecule type" value="Genomic_DNA"/>
</dbReference>
<keyword evidence="1 4" id="KW-0663">Pyridoxal phosphate</keyword>
<protein>
    <submittedName>
        <fullName evidence="6">DegT/DnrJ/EryC1/StrS family aminotransferase</fullName>
    </submittedName>
</protein>
<dbReference type="PANTHER" id="PTHR30244">
    <property type="entry name" value="TRANSAMINASE"/>
    <property type="match status" value="1"/>
</dbReference>
<dbReference type="Gene3D" id="3.40.640.10">
    <property type="entry name" value="Type I PLP-dependent aspartate aminotransferase-like (Major domain)"/>
    <property type="match status" value="1"/>
</dbReference>
<dbReference type="CDD" id="cd00616">
    <property type="entry name" value="AHBA_syn"/>
    <property type="match status" value="1"/>
</dbReference>
<organism evidence="6 7">
    <name type="scientific">Hymenobacter montanus</name>
    <dbReference type="NCBI Taxonomy" id="2771359"/>
    <lineage>
        <taxon>Bacteria</taxon>
        <taxon>Pseudomonadati</taxon>
        <taxon>Bacteroidota</taxon>
        <taxon>Cytophagia</taxon>
        <taxon>Cytophagales</taxon>
        <taxon>Hymenobacteraceae</taxon>
        <taxon>Hymenobacter</taxon>
    </lineage>
</organism>
<dbReference type="GO" id="GO:0008483">
    <property type="term" value="F:transaminase activity"/>
    <property type="evidence" value="ECO:0007669"/>
    <property type="project" value="UniProtKB-KW"/>
</dbReference>
<evidence type="ECO:0000256" key="3">
    <source>
        <dbReference type="PIRSR" id="PIRSR000390-1"/>
    </source>
</evidence>
<dbReference type="FunFam" id="3.40.640.10:FF:000089">
    <property type="entry name" value="Aminotransferase, DegT/DnrJ/EryC1/StrS family"/>
    <property type="match status" value="1"/>
</dbReference>
<dbReference type="Gene3D" id="3.90.1150.10">
    <property type="entry name" value="Aspartate Aminotransferase, domain 1"/>
    <property type="match status" value="1"/>
</dbReference>
<dbReference type="GO" id="GO:0000271">
    <property type="term" value="P:polysaccharide biosynthetic process"/>
    <property type="evidence" value="ECO:0007669"/>
    <property type="project" value="TreeGrafter"/>
</dbReference>
<dbReference type="RefSeq" id="WP_191003249.1">
    <property type="nucleotide sequence ID" value="NZ_JACXAD010000001.1"/>
</dbReference>
<proteinExistence type="inferred from homology"/>
<evidence type="ECO:0000256" key="4">
    <source>
        <dbReference type="PIRSR" id="PIRSR000390-2"/>
    </source>
</evidence>
<dbReference type="InterPro" id="IPR000653">
    <property type="entry name" value="DegT/StrS_aminotransferase"/>
</dbReference>
<dbReference type="InterPro" id="IPR015421">
    <property type="entry name" value="PyrdxlP-dep_Trfase_major"/>
</dbReference>
<dbReference type="SUPFAM" id="SSF53383">
    <property type="entry name" value="PLP-dependent transferases"/>
    <property type="match status" value="1"/>
</dbReference>
<dbReference type="Proteomes" id="UP000612233">
    <property type="component" value="Unassembled WGS sequence"/>
</dbReference>
<dbReference type="AlphaFoldDB" id="A0A927BAE2"/>
<evidence type="ECO:0000256" key="1">
    <source>
        <dbReference type="ARBA" id="ARBA00022898"/>
    </source>
</evidence>
<dbReference type="GO" id="GO:0030170">
    <property type="term" value="F:pyridoxal phosphate binding"/>
    <property type="evidence" value="ECO:0007669"/>
    <property type="project" value="UniProtKB-ARBA"/>
</dbReference>
<gene>
    <name evidence="6" type="ORF">IC235_00785</name>
</gene>
<dbReference type="InterPro" id="IPR015422">
    <property type="entry name" value="PyrdxlP-dep_Trfase_small"/>
</dbReference>
<evidence type="ECO:0000313" key="6">
    <source>
        <dbReference type="EMBL" id="MBD2766423.1"/>
    </source>
</evidence>
<keyword evidence="6" id="KW-0032">Aminotransferase</keyword>
<reference evidence="6" key="1">
    <citation type="submission" date="2020-09" db="EMBL/GenBank/DDBJ databases">
        <authorList>
            <person name="Kim M.K."/>
        </authorList>
    </citation>
    <scope>NUCLEOTIDE SEQUENCE</scope>
    <source>
        <strain evidence="6">BT664</strain>
    </source>
</reference>
<evidence type="ECO:0000256" key="2">
    <source>
        <dbReference type="ARBA" id="ARBA00037999"/>
    </source>
</evidence>
<dbReference type="PIRSF" id="PIRSF000390">
    <property type="entry name" value="PLP_StrS"/>
    <property type="match status" value="1"/>
</dbReference>
<comment type="similarity">
    <text evidence="2 5">Belongs to the DegT/DnrJ/EryC1 family.</text>
</comment>